<keyword evidence="5" id="KW-0648">Protein biosynthesis</keyword>
<feature type="compositionally biased region" description="Low complexity" evidence="10">
    <location>
        <begin position="351"/>
        <end position="385"/>
    </location>
</feature>
<comment type="subcellular location">
    <subcellularLocation>
        <location evidence="1">Cytoplasm</location>
        <location evidence="1">Cytosol</location>
    </subcellularLocation>
</comment>
<evidence type="ECO:0000256" key="2">
    <source>
        <dbReference type="ARBA" id="ARBA00007251"/>
    </source>
</evidence>
<feature type="region of interest" description="Disordered" evidence="10">
    <location>
        <begin position="1"/>
        <end position="121"/>
    </location>
</feature>
<accession>A0A0C2FL40</accession>
<evidence type="ECO:0000313" key="11">
    <source>
        <dbReference type="EMBL" id="KIH91793.1"/>
    </source>
</evidence>
<evidence type="ECO:0000256" key="6">
    <source>
        <dbReference type="ARBA" id="ARBA00044208"/>
    </source>
</evidence>
<dbReference type="InterPro" id="IPR037171">
    <property type="entry name" value="NagB/RpiA_transferase-like"/>
</dbReference>
<feature type="region of interest" description="Disordered" evidence="10">
    <location>
        <begin position="351"/>
        <end position="392"/>
    </location>
</feature>
<evidence type="ECO:0000256" key="3">
    <source>
        <dbReference type="ARBA" id="ARBA00022490"/>
    </source>
</evidence>
<dbReference type="GeneID" id="63674531"/>
<feature type="compositionally biased region" description="Acidic residues" evidence="10">
    <location>
        <begin position="58"/>
        <end position="67"/>
    </location>
</feature>
<comment type="similarity">
    <text evidence="2 9">Belongs to the eIF-2B alpha/beta/delta subunits family.</text>
</comment>
<evidence type="ECO:0000256" key="10">
    <source>
        <dbReference type="SAM" id="MobiDB-lite"/>
    </source>
</evidence>
<dbReference type="GO" id="GO:0005829">
    <property type="term" value="C:cytosol"/>
    <property type="evidence" value="ECO:0007669"/>
    <property type="project" value="UniProtKB-SubCell"/>
</dbReference>
<dbReference type="GO" id="GO:0005851">
    <property type="term" value="C:eukaryotic translation initiation factor 2B complex"/>
    <property type="evidence" value="ECO:0007669"/>
    <property type="project" value="TreeGrafter"/>
</dbReference>
<keyword evidence="12" id="KW-1185">Reference proteome</keyword>
<feature type="compositionally biased region" description="Basic residues" evidence="10">
    <location>
        <begin position="107"/>
        <end position="116"/>
    </location>
</feature>
<evidence type="ECO:0000256" key="9">
    <source>
        <dbReference type="RuleBase" id="RU003814"/>
    </source>
</evidence>
<dbReference type="RefSeq" id="XP_040619803.1">
    <property type="nucleotide sequence ID" value="XM_040759610.1"/>
</dbReference>
<evidence type="ECO:0000313" key="12">
    <source>
        <dbReference type="Proteomes" id="UP000031575"/>
    </source>
</evidence>
<gene>
    <name evidence="11" type="ORF">SPBR_01299</name>
</gene>
<proteinExistence type="inferred from homology"/>
<evidence type="ECO:0000256" key="1">
    <source>
        <dbReference type="ARBA" id="ARBA00004514"/>
    </source>
</evidence>
<dbReference type="PANTHER" id="PTHR45860:SF1">
    <property type="entry name" value="TRANSLATION INITIATION FACTOR EIF-2B SUBUNIT ALPHA"/>
    <property type="match status" value="1"/>
</dbReference>
<organism evidence="11 12">
    <name type="scientific">Sporothrix brasiliensis 5110</name>
    <dbReference type="NCBI Taxonomy" id="1398154"/>
    <lineage>
        <taxon>Eukaryota</taxon>
        <taxon>Fungi</taxon>
        <taxon>Dikarya</taxon>
        <taxon>Ascomycota</taxon>
        <taxon>Pezizomycotina</taxon>
        <taxon>Sordariomycetes</taxon>
        <taxon>Sordariomycetidae</taxon>
        <taxon>Ophiostomatales</taxon>
        <taxon>Ophiostomataceae</taxon>
        <taxon>Sporothrix</taxon>
    </lineage>
</organism>
<dbReference type="Pfam" id="PF01008">
    <property type="entry name" value="IF-2B"/>
    <property type="match status" value="1"/>
</dbReference>
<dbReference type="InterPro" id="IPR042528">
    <property type="entry name" value="elF-2B_alpha_N"/>
</dbReference>
<dbReference type="HOGENOM" id="CLU_379546_0_0_1"/>
<dbReference type="InterPro" id="IPR051501">
    <property type="entry name" value="eIF2B_alpha/beta/delta"/>
</dbReference>
<keyword evidence="4" id="KW-0396">Initiation factor</keyword>
<dbReference type="VEuPathDB" id="FungiDB:SPBR_01299"/>
<dbReference type="GO" id="GO:0005085">
    <property type="term" value="F:guanyl-nucleotide exchange factor activity"/>
    <property type="evidence" value="ECO:0007669"/>
    <property type="project" value="TreeGrafter"/>
</dbReference>
<dbReference type="SUPFAM" id="SSF100950">
    <property type="entry name" value="NagB/RpiA/CoA transferase-like"/>
    <property type="match status" value="1"/>
</dbReference>
<dbReference type="Proteomes" id="UP000031575">
    <property type="component" value="Unassembled WGS sequence"/>
</dbReference>
<dbReference type="InterPro" id="IPR000649">
    <property type="entry name" value="IF-2B-related"/>
</dbReference>
<reference evidence="11 12" key="1">
    <citation type="journal article" date="2014" name="BMC Genomics">
        <title>Comparative genomics of the major fungal agents of human and animal Sporotrichosis: Sporothrix schenckii and Sporothrix brasiliensis.</title>
        <authorList>
            <person name="Teixeira M.M."/>
            <person name="de Almeida L.G."/>
            <person name="Kubitschek-Barreira P."/>
            <person name="Alves F.L."/>
            <person name="Kioshima E.S."/>
            <person name="Abadio A.K."/>
            <person name="Fernandes L."/>
            <person name="Derengowski L.S."/>
            <person name="Ferreira K.S."/>
            <person name="Souza R.C."/>
            <person name="Ruiz J.C."/>
            <person name="de Andrade N.C."/>
            <person name="Paes H.C."/>
            <person name="Nicola A.M."/>
            <person name="Albuquerque P."/>
            <person name="Gerber A.L."/>
            <person name="Martins V.P."/>
            <person name="Peconick L.D."/>
            <person name="Neto A.V."/>
            <person name="Chaucanez C.B."/>
            <person name="Silva P.A."/>
            <person name="Cunha O.L."/>
            <person name="de Oliveira F.F."/>
            <person name="dos Santos T.C."/>
            <person name="Barros A.L."/>
            <person name="Soares M.A."/>
            <person name="de Oliveira L.M."/>
            <person name="Marini M.M."/>
            <person name="Villalobos-Duno H."/>
            <person name="Cunha M.M."/>
            <person name="de Hoog S."/>
            <person name="da Silveira J.F."/>
            <person name="Henrissat B."/>
            <person name="Nino-Vega G.A."/>
            <person name="Cisalpino P.S."/>
            <person name="Mora-Montes H.M."/>
            <person name="Almeida S.R."/>
            <person name="Stajich J.E."/>
            <person name="Lopes-Bezerra L.M."/>
            <person name="Vasconcelos A.T."/>
            <person name="Felipe M.S."/>
        </authorList>
    </citation>
    <scope>NUCLEOTIDE SEQUENCE [LARGE SCALE GENOMIC DNA]</scope>
    <source>
        <strain evidence="11 12">5110</strain>
    </source>
</reference>
<evidence type="ECO:0000256" key="5">
    <source>
        <dbReference type="ARBA" id="ARBA00022917"/>
    </source>
</evidence>
<dbReference type="Gene3D" id="3.40.50.10470">
    <property type="entry name" value="Translation initiation factor eif-2b, domain 2"/>
    <property type="match status" value="1"/>
</dbReference>
<dbReference type="Gene3D" id="1.20.120.1070">
    <property type="entry name" value="Translation initiation factor eIF-2B, N-terminal domain"/>
    <property type="match status" value="1"/>
</dbReference>
<dbReference type="InterPro" id="IPR042529">
    <property type="entry name" value="IF_2B-like_C"/>
</dbReference>
<sequence>MCKTNSPNWPSSKPSSAADFFCSSGCGRDARPSTLGSPTDRRLAVRRFGGGGGGSEKGDEDDEDDEGGGGREKPPRPPLADEDDEAVVSLRRPNLLDPPSPGGSPVCRRRRRRPGRRGPGLLSEAADGLACFLQGDAKIKGVRPLLKANTQHGAAALPVLHAHGKETRAVEGGLDDAGLRVGRGRKQLAIRRVFEDDVDLDVFRGRVRIRVVVVVVVLSVDPRLQHPQPGGKDVPLGVLGPGGGRVALGRRQRRDLVDVDLGADEEDALDGVGRQRLAGGWVDGRHDLPDAATALSRLHFHLNGICVFFGIQTTHSHRCMLPPVRHPAALPPFSIRFFVVRFGVRTMAASDAAAPAPAADTEKSTTTTTTTTTTTATASTSNAASQPEAGPGDTYDVVATYHRLLAEDADLTKPIAAIEALIDVLRQTTSSTAMETYEIASAQVKRLLAAVPNALPLEAGTSLFTNFLSMSMRQPALDDAAARSVTAGLDSFDKLRQHLLDNSQLFVQRAKEARDQIAERGCRLVREGDVVLTAGGSRAVLALFLKAAERLTLGAAGAEGPAPFSVLYVCDERSRDEAQRAMARLRAHRIPVFEVDYGSVGYAIEAHGVRSVFVGAEAVTHDGKLVSRIGTYPLAVLAAAARPACNVYCLAETHKFVHKLLINNKHLNRIGIVQDIIPRPVPTRAGVPVTTKPPMPYNEQVDVTPPTLVTNFVTENGIIETSGAYRIVSY</sequence>
<comment type="subunit">
    <text evidence="8">Component of the translation initiation factor 2B (eIF2B) complex which is a heterodecamer of two sets of five different subunits: alpha, beta, gamma, delta and epsilon. Subunits alpha, beta and delta comprise a regulatory subcomplex and subunits epsilon and gamma comprise a catalytic subcomplex. Within the complex, the hexameric regulatory complex resides at the center, with the two heterodimeric catalytic subcomplexes bound on opposite sides.</text>
</comment>
<dbReference type="PANTHER" id="PTHR45860">
    <property type="entry name" value="TRANSLATION INITIATION FACTOR EIF-2B SUBUNIT ALPHA"/>
    <property type="match status" value="1"/>
</dbReference>
<dbReference type="EMBL" id="AWTV01000007">
    <property type="protein sequence ID" value="KIH91793.1"/>
    <property type="molecule type" value="Genomic_DNA"/>
</dbReference>
<dbReference type="OrthoDB" id="10249309at2759"/>
<dbReference type="AlphaFoldDB" id="A0A0C2FL40"/>
<name>A0A0C2FL40_9PEZI</name>
<evidence type="ECO:0000256" key="7">
    <source>
        <dbReference type="ARBA" id="ARBA00044236"/>
    </source>
</evidence>
<dbReference type="GO" id="GO:0003743">
    <property type="term" value="F:translation initiation factor activity"/>
    <property type="evidence" value="ECO:0007669"/>
    <property type="project" value="UniProtKB-KW"/>
</dbReference>
<feature type="compositionally biased region" description="Low complexity" evidence="10">
    <location>
        <begin position="1"/>
        <end position="16"/>
    </location>
</feature>
<keyword evidence="3" id="KW-0963">Cytoplasm</keyword>
<comment type="caution">
    <text evidence="11">The sequence shown here is derived from an EMBL/GenBank/DDBJ whole genome shotgun (WGS) entry which is preliminary data.</text>
</comment>
<evidence type="ECO:0000256" key="8">
    <source>
        <dbReference type="ARBA" id="ARBA00046432"/>
    </source>
</evidence>
<evidence type="ECO:0000256" key="4">
    <source>
        <dbReference type="ARBA" id="ARBA00022540"/>
    </source>
</evidence>
<protein>
    <recommendedName>
        <fullName evidence="6">Translation initiation factor eIF2B subunit alpha</fullName>
    </recommendedName>
    <alternativeName>
        <fullName evidence="7">eIF2B GDP-GTP exchange factor subunit alpha</fullName>
    </alternativeName>
</protein>